<dbReference type="Proteomes" id="UP001440599">
    <property type="component" value="Unassembled WGS sequence"/>
</dbReference>
<keyword evidence="2" id="KW-1185">Reference proteome</keyword>
<reference evidence="1 2" key="1">
    <citation type="submission" date="2024-03" db="EMBL/GenBank/DDBJ databases">
        <title>Human intestinal bacterial collection.</title>
        <authorList>
            <person name="Pauvert C."/>
            <person name="Hitch T.C.A."/>
            <person name="Clavel T."/>
        </authorList>
    </citation>
    <scope>NUCLEOTIDE SEQUENCE [LARGE SCALE GENOMIC DNA]</scope>
    <source>
        <strain evidence="1 2">CLA-AP-H34</strain>
    </source>
</reference>
<evidence type="ECO:0000313" key="2">
    <source>
        <dbReference type="Proteomes" id="UP001440599"/>
    </source>
</evidence>
<comment type="caution">
    <text evidence="1">The sequence shown here is derived from an EMBL/GenBank/DDBJ whole genome shotgun (WGS) entry which is preliminary data.</text>
</comment>
<dbReference type="Pfam" id="PF14367">
    <property type="entry name" value="DUF4411"/>
    <property type="match status" value="1"/>
</dbReference>
<protein>
    <submittedName>
        <fullName evidence="1">DUF4411 family protein</fullName>
    </submittedName>
</protein>
<dbReference type="RefSeq" id="WP_349139220.1">
    <property type="nucleotide sequence ID" value="NZ_JBBMFT010000001.1"/>
</dbReference>
<dbReference type="EMBL" id="JBBMFT010000001">
    <property type="protein sequence ID" value="MEQ2455543.1"/>
    <property type="molecule type" value="Genomic_DNA"/>
</dbReference>
<gene>
    <name evidence="1" type="ORF">WMO45_03335</name>
</gene>
<dbReference type="InterPro" id="IPR029060">
    <property type="entry name" value="PIN-like_dom_sf"/>
</dbReference>
<accession>A0ABV1EQJ9</accession>
<dbReference type="SUPFAM" id="SSF88723">
    <property type="entry name" value="PIN domain-like"/>
    <property type="match status" value="1"/>
</dbReference>
<dbReference type="PIRSF" id="PIRSF008505">
    <property type="entry name" value="UCP008505"/>
    <property type="match status" value="1"/>
</dbReference>
<name>A0ABV1EQJ9_9FIRM</name>
<evidence type="ECO:0000313" key="1">
    <source>
        <dbReference type="EMBL" id="MEQ2455543.1"/>
    </source>
</evidence>
<proteinExistence type="predicted"/>
<dbReference type="InterPro" id="IPR016541">
    <property type="entry name" value="UCP008505"/>
</dbReference>
<dbReference type="Gene3D" id="3.40.50.1010">
    <property type="entry name" value="5'-nuclease"/>
    <property type="match status" value="1"/>
</dbReference>
<sequence length="153" mass="17359">MAKYVFDSNIFINLQRRQPIDIYPSLWSKIGDLMENGTIISSQEVYDEIMIGGDDLEKWAKARKECFLPSSVPVQQEVRAILVSHRGLVEGGSKKNSADPFVIALAKQEHCKVVTEESRTRNVKSPKIPDVCDAYQIECIDFVGFAREEKFAF</sequence>
<organism evidence="1 2">
    <name type="scientific">Flavonifractor hominis</name>
    <dbReference type="NCBI Taxonomy" id="3133178"/>
    <lineage>
        <taxon>Bacteria</taxon>
        <taxon>Bacillati</taxon>
        <taxon>Bacillota</taxon>
        <taxon>Clostridia</taxon>
        <taxon>Eubacteriales</taxon>
        <taxon>Oscillospiraceae</taxon>
        <taxon>Flavonifractor</taxon>
    </lineage>
</organism>